<evidence type="ECO:0000313" key="10">
    <source>
        <dbReference type="EMBL" id="CCH88175.1"/>
    </source>
</evidence>
<dbReference type="EMBL" id="FO203431">
    <property type="protein sequence ID" value="CCH88175.1"/>
    <property type="molecule type" value="Genomic_DNA"/>
</dbReference>
<evidence type="ECO:0000256" key="4">
    <source>
        <dbReference type="ARBA" id="ARBA00017393"/>
    </source>
</evidence>
<dbReference type="Gene3D" id="3.10.105.10">
    <property type="entry name" value="Dipeptide-binding Protein, Domain 3"/>
    <property type="match status" value="1"/>
</dbReference>
<dbReference type="OrthoDB" id="9796817at2"/>
<dbReference type="SUPFAM" id="SSF53850">
    <property type="entry name" value="Periplasmic binding protein-like II"/>
    <property type="match status" value="1"/>
</dbReference>
<dbReference type="GO" id="GO:1904680">
    <property type="term" value="F:peptide transmembrane transporter activity"/>
    <property type="evidence" value="ECO:0007669"/>
    <property type="project" value="TreeGrafter"/>
</dbReference>
<dbReference type="STRING" id="477641.MODMU_2746"/>
<dbReference type="GO" id="GO:0042938">
    <property type="term" value="P:dipeptide transport"/>
    <property type="evidence" value="ECO:0007669"/>
    <property type="project" value="TreeGrafter"/>
</dbReference>
<dbReference type="Gene3D" id="3.90.76.10">
    <property type="entry name" value="Dipeptide-binding Protein, Domain 1"/>
    <property type="match status" value="1"/>
</dbReference>
<dbReference type="KEGG" id="mmar:MODMU_2746"/>
<feature type="signal peptide" evidence="8">
    <location>
        <begin position="1"/>
        <end position="27"/>
    </location>
</feature>
<dbReference type="PATRIC" id="fig|477641.3.peg.2603"/>
<evidence type="ECO:0000256" key="1">
    <source>
        <dbReference type="ARBA" id="ARBA00003489"/>
    </source>
</evidence>
<dbReference type="OMA" id="RIDIQVI"/>
<dbReference type="PANTHER" id="PTHR30290">
    <property type="entry name" value="PERIPLASMIC BINDING COMPONENT OF ABC TRANSPORTER"/>
    <property type="match status" value="1"/>
</dbReference>
<feature type="chain" id="PRO_5038695784" description="Glutathione-binding protein GsiB" evidence="8">
    <location>
        <begin position="28"/>
        <end position="519"/>
    </location>
</feature>
<evidence type="ECO:0000256" key="2">
    <source>
        <dbReference type="ARBA" id="ARBA00004418"/>
    </source>
</evidence>
<dbReference type="InterPro" id="IPR030678">
    <property type="entry name" value="Peptide/Ni-bd"/>
</dbReference>
<gene>
    <name evidence="10" type="ordered locus">MODMU_2746</name>
</gene>
<dbReference type="PIRSF" id="PIRSF002741">
    <property type="entry name" value="MppA"/>
    <property type="match status" value="1"/>
</dbReference>
<dbReference type="InterPro" id="IPR039424">
    <property type="entry name" value="SBP_5"/>
</dbReference>
<dbReference type="eggNOG" id="COG0747">
    <property type="taxonomic scope" value="Bacteria"/>
</dbReference>
<keyword evidence="11" id="KW-1185">Reference proteome</keyword>
<evidence type="ECO:0000256" key="8">
    <source>
        <dbReference type="SAM" id="SignalP"/>
    </source>
</evidence>
<sequence>MHLNRSVRRLRAAVAAGGVAVLAVGLAACGSSDASGGSSSGSPELTVATTGPVPAFWNPYDPGSATTTFLDPVYDTLIHYGKDGELEPWLATSWEFTDPTTLQLKLRDDVTFTDGAKFDAETVKANFEYAIDKKANQGDQVFLANIASMTVVDPTTIDLTLTQPNPALPYDFTQLSGYMASPKALAAPDGLQQEPVGSGPYVLDTEATRPGVSVVYTRNEDYWAADQDVFPYDKVTFSIIADPTAAKNAAATGEVDALVVQPGTEISGFEQVTSLSGEQAGMTGAWLDTTGTTAKALGDERVRQALNYAIDREKLGQAAYQDTAIAVPGVPVTDGEPAYTDELGALYPYDPAKAKQLLADAGYADGFEMTMISVPQADQFAQAIAGQLEQVGVTVKVETHAADLVQAVQSGTRSAGLVLQRLTGDAGQDLANAFDPNTFFNVHHGSAPEVTDLLQQAAQTTDESARNTLYQQAAVAGAESSWYIATLVLQTVTAYDGDVVSVEPPDRGAIHLYDYHLPS</sequence>
<keyword evidence="6 8" id="KW-0732">Signal</keyword>
<protein>
    <recommendedName>
        <fullName evidence="4">Glutathione-binding protein GsiB</fullName>
    </recommendedName>
</protein>
<accession>I4EXR2</accession>
<feature type="domain" description="Solute-binding protein family 5" evidence="9">
    <location>
        <begin position="85"/>
        <end position="402"/>
    </location>
</feature>
<evidence type="ECO:0000256" key="7">
    <source>
        <dbReference type="ARBA" id="ARBA00022764"/>
    </source>
</evidence>
<evidence type="ECO:0000256" key="5">
    <source>
        <dbReference type="ARBA" id="ARBA00022448"/>
    </source>
</evidence>
<dbReference type="PROSITE" id="PS51257">
    <property type="entry name" value="PROKAR_LIPOPROTEIN"/>
    <property type="match status" value="1"/>
</dbReference>
<evidence type="ECO:0000259" key="9">
    <source>
        <dbReference type="Pfam" id="PF00496"/>
    </source>
</evidence>
<keyword evidence="5" id="KW-0813">Transport</keyword>
<comment type="subcellular location">
    <subcellularLocation>
        <location evidence="2">Periplasm</location>
    </subcellularLocation>
</comment>
<evidence type="ECO:0000256" key="3">
    <source>
        <dbReference type="ARBA" id="ARBA00005695"/>
    </source>
</evidence>
<comment type="function">
    <text evidence="1">Part of the ABC transporter complex GsiABCD involved in glutathione import. Binds glutathione.</text>
</comment>
<dbReference type="GO" id="GO:0030288">
    <property type="term" value="C:outer membrane-bounded periplasmic space"/>
    <property type="evidence" value="ECO:0007669"/>
    <property type="project" value="TreeGrafter"/>
</dbReference>
<keyword evidence="7" id="KW-0574">Periplasm</keyword>
<proteinExistence type="inferred from homology"/>
<dbReference type="AlphaFoldDB" id="I4EXR2"/>
<reference evidence="10 11" key="1">
    <citation type="journal article" date="2012" name="J. Bacteriol.">
        <title>Genome Sequence of Radiation-Resistant Modestobacter marinus Strain BC501, a Representative Actinobacterium That Thrives on Calcareous Stone Surfaces.</title>
        <authorList>
            <person name="Normand P."/>
            <person name="Gury J."/>
            <person name="Pujic P."/>
            <person name="Chouaia B."/>
            <person name="Crotti E."/>
            <person name="Brusetti L."/>
            <person name="Daffonchio D."/>
            <person name="Vacherie B."/>
            <person name="Barbe V."/>
            <person name="Medigue C."/>
            <person name="Calteau A."/>
            <person name="Ghodhbane-Gtari F."/>
            <person name="Essoussi I."/>
            <person name="Nouioui I."/>
            <person name="Abbassi-Ghozzi I."/>
            <person name="Gtari M."/>
        </authorList>
    </citation>
    <scope>NUCLEOTIDE SEQUENCE [LARGE SCALE GENOMIC DNA]</scope>
    <source>
        <strain evidence="11">BC 501</strain>
    </source>
</reference>
<name>I4EXR2_MODI5</name>
<evidence type="ECO:0000256" key="6">
    <source>
        <dbReference type="ARBA" id="ARBA00022729"/>
    </source>
</evidence>
<evidence type="ECO:0000313" key="11">
    <source>
        <dbReference type="Proteomes" id="UP000006461"/>
    </source>
</evidence>
<dbReference type="InterPro" id="IPR000914">
    <property type="entry name" value="SBP_5_dom"/>
</dbReference>
<organism evidence="10 11">
    <name type="scientific">Modestobacter italicus (strain DSM 44449 / CECT 9708 / BC 501)</name>
    <dbReference type="NCBI Taxonomy" id="2732864"/>
    <lineage>
        <taxon>Bacteria</taxon>
        <taxon>Bacillati</taxon>
        <taxon>Actinomycetota</taxon>
        <taxon>Actinomycetes</taxon>
        <taxon>Geodermatophilales</taxon>
        <taxon>Geodermatophilaceae</taxon>
        <taxon>Modestobacter</taxon>
    </lineage>
</organism>
<dbReference type="Pfam" id="PF00496">
    <property type="entry name" value="SBP_bac_5"/>
    <property type="match status" value="1"/>
</dbReference>
<comment type="similarity">
    <text evidence="3">Belongs to the bacterial solute-binding protein 5 family.</text>
</comment>
<dbReference type="Proteomes" id="UP000006461">
    <property type="component" value="Chromosome"/>
</dbReference>
<dbReference type="PANTHER" id="PTHR30290:SF32">
    <property type="entry name" value="GLUTATHIONE-BINDING PROTEIN GSIB"/>
    <property type="match status" value="1"/>
</dbReference>
<dbReference type="HOGENOM" id="CLU_017028_7_3_11"/>
<dbReference type="Gene3D" id="3.40.190.10">
    <property type="entry name" value="Periplasmic binding protein-like II"/>
    <property type="match status" value="1"/>
</dbReference>
<dbReference type="GO" id="GO:0043190">
    <property type="term" value="C:ATP-binding cassette (ABC) transporter complex"/>
    <property type="evidence" value="ECO:0007669"/>
    <property type="project" value="InterPro"/>
</dbReference>